<dbReference type="Pfam" id="PF05795">
    <property type="entry name" value="Plasmodium_Vir"/>
    <property type="match status" value="1"/>
</dbReference>
<feature type="transmembrane region" description="Helical" evidence="1">
    <location>
        <begin position="264"/>
        <end position="289"/>
    </location>
</feature>
<keyword evidence="3" id="KW-1185">Reference proteome</keyword>
<gene>
    <name evidence="2" type="ORF">PGO_000305</name>
</gene>
<protein>
    <submittedName>
        <fullName evidence="2">Variable surface protein</fullName>
    </submittedName>
</protein>
<dbReference type="EMBL" id="BDQF01000042">
    <property type="protein sequence ID" value="GAW83959.1"/>
    <property type="molecule type" value="Genomic_DNA"/>
</dbReference>
<dbReference type="OMA" id="ALKCTIN"/>
<reference evidence="3" key="1">
    <citation type="submission" date="2017-04" db="EMBL/GenBank/DDBJ databases">
        <title>Plasmodium gonderi genome.</title>
        <authorList>
            <person name="Arisue N."/>
            <person name="Honma H."/>
            <person name="Kawai S."/>
            <person name="Tougan T."/>
            <person name="Tanabe K."/>
            <person name="Horii T."/>
        </authorList>
    </citation>
    <scope>NUCLEOTIDE SEQUENCE [LARGE SCALE GENOMIC DNA]</scope>
    <source>
        <strain evidence="3">ATCC 30045</strain>
    </source>
</reference>
<dbReference type="AlphaFoldDB" id="A0A1Y1JN96"/>
<evidence type="ECO:0000313" key="3">
    <source>
        <dbReference type="Proteomes" id="UP000195521"/>
    </source>
</evidence>
<evidence type="ECO:0000313" key="2">
    <source>
        <dbReference type="EMBL" id="GAW83959.1"/>
    </source>
</evidence>
<organism evidence="2 3">
    <name type="scientific">Plasmodium gonderi</name>
    <dbReference type="NCBI Taxonomy" id="77519"/>
    <lineage>
        <taxon>Eukaryota</taxon>
        <taxon>Sar</taxon>
        <taxon>Alveolata</taxon>
        <taxon>Apicomplexa</taxon>
        <taxon>Aconoidasida</taxon>
        <taxon>Haemosporida</taxon>
        <taxon>Plasmodiidae</taxon>
        <taxon>Plasmodium</taxon>
        <taxon>Plasmodium (Plasmodium)</taxon>
    </lineage>
</organism>
<dbReference type="Proteomes" id="UP000195521">
    <property type="component" value="Unassembled WGS sequence"/>
</dbReference>
<evidence type="ECO:0000256" key="1">
    <source>
        <dbReference type="SAM" id="Phobius"/>
    </source>
</evidence>
<keyword evidence="1" id="KW-1133">Transmembrane helix</keyword>
<accession>A0A1Y1JN96</accession>
<dbReference type="InterPro" id="IPR008780">
    <property type="entry name" value="Plasmodium_Vir"/>
</dbReference>
<name>A0A1Y1JN96_PLAGO</name>
<sequence length="332" mass="39469">MYYSIVSYKYDEHLKKLPSKIKYASFDNASDNCKSSTIQTSLMRLKQKNLWIESVYEKIVKALCHVYKIESEERLQTDDCDYLYFWLYDLLYKNITETHLIYTVISTINHILQNNNGKPICDFDKYNNYNIMKENFTDMKTLFDYSKDYDHIQNDLDKHESFCNMDYRNLLLKYAKVYKTIRRNCIPNIKHYSYCSLFITFFRRNNYFLISELSCTPWENKSNITENGKGTHKNIELYEHMVFDEQNLEYKISNIHSASSSSMVAAPIIIGIIVFSIILLKFTPVRYLLKKKLLGNSKRTRNIIMGKNIIEDYSIHEDIESSKRFNVTNSNI</sequence>
<dbReference type="OrthoDB" id="383226at2759"/>
<keyword evidence="1" id="KW-0812">Transmembrane</keyword>
<comment type="caution">
    <text evidence="2">The sequence shown here is derived from an EMBL/GenBank/DDBJ whole genome shotgun (WGS) entry which is preliminary data.</text>
</comment>
<dbReference type="GeneID" id="39744767"/>
<dbReference type="RefSeq" id="XP_028546548.1">
    <property type="nucleotide sequence ID" value="XM_028690747.1"/>
</dbReference>
<proteinExistence type="predicted"/>
<keyword evidence="1" id="KW-0472">Membrane</keyword>